<proteinExistence type="predicted"/>
<evidence type="ECO:0000313" key="2">
    <source>
        <dbReference type="Proteomes" id="UP000277580"/>
    </source>
</evidence>
<dbReference type="InterPro" id="IPR023213">
    <property type="entry name" value="CAT-like_dom_sf"/>
</dbReference>
<evidence type="ECO:0008006" key="3">
    <source>
        <dbReference type="Google" id="ProtNLM"/>
    </source>
</evidence>
<organism evidence="1 2">
    <name type="scientific">Morchella conica CCBAS932</name>
    <dbReference type="NCBI Taxonomy" id="1392247"/>
    <lineage>
        <taxon>Eukaryota</taxon>
        <taxon>Fungi</taxon>
        <taxon>Dikarya</taxon>
        <taxon>Ascomycota</taxon>
        <taxon>Pezizomycotina</taxon>
        <taxon>Pezizomycetes</taxon>
        <taxon>Pezizales</taxon>
        <taxon>Morchellaceae</taxon>
        <taxon>Morchella</taxon>
    </lineage>
</organism>
<dbReference type="Proteomes" id="UP000277580">
    <property type="component" value="Unassembled WGS sequence"/>
</dbReference>
<dbReference type="Gene3D" id="3.30.559.10">
    <property type="entry name" value="Chloramphenicol acetyltransferase-like domain"/>
    <property type="match status" value="1"/>
</dbReference>
<accession>A0A3N4KKE1</accession>
<sequence length="192" mass="21240">MKTEAFPKAYRHISDGNPSEDCFIFLGLVILGVLDVRILKENAHEFVAKWPVLGGQQIKTTSPFIFTTGTTVDFESRHIPSELNDILAIDISLSPTTAKKASYRSYNNNSASNDDLFYFSSTFNPPPNIFVIRVTTLNNATLLGFQTTHALCDAQALYEVVKSYRDLVSGLDIPKIVLSPAVEIPLSTLILK</sequence>
<evidence type="ECO:0000313" key="1">
    <source>
        <dbReference type="EMBL" id="RPB10990.1"/>
    </source>
</evidence>
<name>A0A3N4KKE1_9PEZI</name>
<dbReference type="STRING" id="1392247.A0A3N4KKE1"/>
<protein>
    <recommendedName>
        <fullName evidence="3">Transferase</fullName>
    </recommendedName>
</protein>
<reference evidence="1 2" key="1">
    <citation type="journal article" date="2018" name="Nat. Ecol. Evol.">
        <title>Pezizomycetes genomes reveal the molecular basis of ectomycorrhizal truffle lifestyle.</title>
        <authorList>
            <person name="Murat C."/>
            <person name="Payen T."/>
            <person name="Noel B."/>
            <person name="Kuo A."/>
            <person name="Morin E."/>
            <person name="Chen J."/>
            <person name="Kohler A."/>
            <person name="Krizsan K."/>
            <person name="Balestrini R."/>
            <person name="Da Silva C."/>
            <person name="Montanini B."/>
            <person name="Hainaut M."/>
            <person name="Levati E."/>
            <person name="Barry K.W."/>
            <person name="Belfiori B."/>
            <person name="Cichocki N."/>
            <person name="Clum A."/>
            <person name="Dockter R.B."/>
            <person name="Fauchery L."/>
            <person name="Guy J."/>
            <person name="Iotti M."/>
            <person name="Le Tacon F."/>
            <person name="Lindquist E.A."/>
            <person name="Lipzen A."/>
            <person name="Malagnac F."/>
            <person name="Mello A."/>
            <person name="Molinier V."/>
            <person name="Miyauchi S."/>
            <person name="Poulain J."/>
            <person name="Riccioni C."/>
            <person name="Rubini A."/>
            <person name="Sitrit Y."/>
            <person name="Splivallo R."/>
            <person name="Traeger S."/>
            <person name="Wang M."/>
            <person name="Zifcakova L."/>
            <person name="Wipf D."/>
            <person name="Zambonelli A."/>
            <person name="Paolocci F."/>
            <person name="Nowrousian M."/>
            <person name="Ottonello S."/>
            <person name="Baldrian P."/>
            <person name="Spatafora J.W."/>
            <person name="Henrissat B."/>
            <person name="Nagy L.G."/>
            <person name="Aury J.M."/>
            <person name="Wincker P."/>
            <person name="Grigoriev I.V."/>
            <person name="Bonfante P."/>
            <person name="Martin F.M."/>
        </authorList>
    </citation>
    <scope>NUCLEOTIDE SEQUENCE [LARGE SCALE GENOMIC DNA]</scope>
    <source>
        <strain evidence="1 2">CCBAS932</strain>
    </source>
</reference>
<dbReference type="AlphaFoldDB" id="A0A3N4KKE1"/>
<dbReference type="InParanoid" id="A0A3N4KKE1"/>
<dbReference type="EMBL" id="ML119138">
    <property type="protein sequence ID" value="RPB10990.1"/>
    <property type="molecule type" value="Genomic_DNA"/>
</dbReference>
<gene>
    <name evidence="1" type="ORF">P167DRAFT_606692</name>
</gene>
<dbReference type="OrthoDB" id="21502at2759"/>
<keyword evidence="2" id="KW-1185">Reference proteome</keyword>